<evidence type="ECO:0000313" key="3">
    <source>
        <dbReference type="EMBL" id="KAK7576687.1"/>
    </source>
</evidence>
<sequence>MAREWVREGTFENGFDVVESFVTLMRRVELLCTDGSFHYTTLRMPQFFRLPFPPGGESETNENAKLTKSVIEELPSTPKVEQNTDDDEERWYMKKKAKMVPAPAPAAPASTDASTTVPCSSLPPYYNTFSEFYSNFCDNWVRTAAAVASYQPPPTWTPYSSLPFPKDSKAYYFPEAVPPFLAQDPPVLLHPERVVPLSQSEQFERSYQPNVALAPPTKTSDGITYSKLKRGVIRVKSDLNSPAPNDETSPSFFNKEAKLDRADVKPSISPINSSLHASASPRSSPVTEAMPDSGVNNSVVEQVAAVLDALSDAEDAVRQRVIHLVERLTVRIDRCDVERRKYQEEISHLQARLTHVEEQNSHLAFINSQLRIQLESKHLPPHPEPPRLLNDKDGVALNRSSTPSRKCSTPAGLRLINSSATYSPANHNTPGISSKQPNCSPVSVITSPPPLTVIKSESA</sequence>
<feature type="region of interest" description="Disordered" evidence="2">
    <location>
        <begin position="377"/>
        <end position="459"/>
    </location>
</feature>
<accession>A0AAN9TLA5</accession>
<evidence type="ECO:0000256" key="2">
    <source>
        <dbReference type="SAM" id="MobiDB-lite"/>
    </source>
</evidence>
<reference evidence="3 4" key="1">
    <citation type="submission" date="2024-03" db="EMBL/GenBank/DDBJ databases">
        <title>Adaptation during the transition from Ophiocordyceps entomopathogen to insect associate is accompanied by gene loss and intensified selection.</title>
        <authorList>
            <person name="Ward C.M."/>
            <person name="Onetto C.A."/>
            <person name="Borneman A.R."/>
        </authorList>
    </citation>
    <scope>NUCLEOTIDE SEQUENCE [LARGE SCALE GENOMIC DNA]</scope>
    <source>
        <strain evidence="3">AWRI1</strain>
        <tissue evidence="3">Single Adult Female</tissue>
    </source>
</reference>
<protein>
    <submittedName>
        <fullName evidence="3">Uncharacterized protein</fullName>
    </submittedName>
</protein>
<feature type="compositionally biased region" description="Basic and acidic residues" evidence="2">
    <location>
        <begin position="255"/>
        <end position="264"/>
    </location>
</feature>
<feature type="region of interest" description="Disordered" evidence="2">
    <location>
        <begin position="236"/>
        <end position="293"/>
    </location>
</feature>
<feature type="compositionally biased region" description="Low complexity" evidence="2">
    <location>
        <begin position="273"/>
        <end position="285"/>
    </location>
</feature>
<proteinExistence type="predicted"/>
<feature type="compositionally biased region" description="Polar residues" evidence="2">
    <location>
        <begin position="398"/>
        <end position="407"/>
    </location>
</feature>
<gene>
    <name evidence="3" type="ORF">V9T40_012973</name>
</gene>
<organism evidence="3 4">
    <name type="scientific">Parthenolecanium corni</name>
    <dbReference type="NCBI Taxonomy" id="536013"/>
    <lineage>
        <taxon>Eukaryota</taxon>
        <taxon>Metazoa</taxon>
        <taxon>Ecdysozoa</taxon>
        <taxon>Arthropoda</taxon>
        <taxon>Hexapoda</taxon>
        <taxon>Insecta</taxon>
        <taxon>Pterygota</taxon>
        <taxon>Neoptera</taxon>
        <taxon>Paraneoptera</taxon>
        <taxon>Hemiptera</taxon>
        <taxon>Sternorrhyncha</taxon>
        <taxon>Coccoidea</taxon>
        <taxon>Coccidae</taxon>
        <taxon>Parthenolecanium</taxon>
    </lineage>
</organism>
<evidence type="ECO:0000256" key="1">
    <source>
        <dbReference type="SAM" id="Coils"/>
    </source>
</evidence>
<feature type="compositionally biased region" description="Polar residues" evidence="2">
    <location>
        <begin position="416"/>
        <end position="446"/>
    </location>
</feature>
<evidence type="ECO:0000313" key="4">
    <source>
        <dbReference type="Proteomes" id="UP001367676"/>
    </source>
</evidence>
<comment type="caution">
    <text evidence="3">The sequence shown here is derived from an EMBL/GenBank/DDBJ whole genome shotgun (WGS) entry which is preliminary data.</text>
</comment>
<name>A0AAN9TLA5_9HEMI</name>
<dbReference type="Proteomes" id="UP001367676">
    <property type="component" value="Unassembled WGS sequence"/>
</dbReference>
<feature type="compositionally biased region" description="Polar residues" evidence="2">
    <location>
        <begin position="238"/>
        <end position="252"/>
    </location>
</feature>
<keyword evidence="1" id="KW-0175">Coiled coil</keyword>
<keyword evidence="4" id="KW-1185">Reference proteome</keyword>
<dbReference type="AlphaFoldDB" id="A0AAN9TLA5"/>
<dbReference type="EMBL" id="JBBCAQ010000036">
    <property type="protein sequence ID" value="KAK7576687.1"/>
    <property type="molecule type" value="Genomic_DNA"/>
</dbReference>
<feature type="coiled-coil region" evidence="1">
    <location>
        <begin position="325"/>
        <end position="359"/>
    </location>
</feature>